<dbReference type="PROSITE" id="PS00760">
    <property type="entry name" value="SPASE_I_2"/>
    <property type="match status" value="1"/>
</dbReference>
<dbReference type="NCBIfam" id="TIGR02227">
    <property type="entry name" value="sigpep_I_bact"/>
    <property type="match status" value="1"/>
</dbReference>
<dbReference type="EMBL" id="JAAZNL010000016">
    <property type="protein sequence ID" value="NMB69890.1"/>
    <property type="molecule type" value="Genomic_DNA"/>
</dbReference>
<dbReference type="Gene3D" id="2.10.109.10">
    <property type="entry name" value="Umud Fragment, subunit A"/>
    <property type="match status" value="1"/>
</dbReference>
<dbReference type="PANTHER" id="PTHR43390:SF1">
    <property type="entry name" value="CHLOROPLAST PROCESSING PEPTIDASE"/>
    <property type="match status" value="1"/>
</dbReference>
<comment type="catalytic activity">
    <reaction evidence="1 7">
        <text>Cleavage of hydrophobic, N-terminal signal or leader sequences from secreted and periplasmic proteins.</text>
        <dbReference type="EC" id="3.4.21.89"/>
    </reaction>
</comment>
<dbReference type="GO" id="GO:0004252">
    <property type="term" value="F:serine-type endopeptidase activity"/>
    <property type="evidence" value="ECO:0007669"/>
    <property type="project" value="InterPro"/>
</dbReference>
<dbReference type="PRINTS" id="PR00727">
    <property type="entry name" value="LEADERPTASE"/>
</dbReference>
<keyword evidence="7" id="KW-1133">Transmembrane helix</keyword>
<dbReference type="InterPro" id="IPR000223">
    <property type="entry name" value="Pept_S26A_signal_pept_1"/>
</dbReference>
<evidence type="ECO:0000256" key="1">
    <source>
        <dbReference type="ARBA" id="ARBA00000677"/>
    </source>
</evidence>
<dbReference type="SUPFAM" id="SSF51306">
    <property type="entry name" value="LexA/Signal peptidase"/>
    <property type="match status" value="1"/>
</dbReference>
<dbReference type="GO" id="GO:0006465">
    <property type="term" value="P:signal peptide processing"/>
    <property type="evidence" value="ECO:0007669"/>
    <property type="project" value="InterPro"/>
</dbReference>
<keyword evidence="5 7" id="KW-0378">Hydrolase</keyword>
<evidence type="ECO:0000256" key="3">
    <source>
        <dbReference type="ARBA" id="ARBA00013208"/>
    </source>
</evidence>
<feature type="transmembrane region" description="Helical" evidence="7">
    <location>
        <begin position="7"/>
        <end position="31"/>
    </location>
</feature>
<dbReference type="InterPro" id="IPR019533">
    <property type="entry name" value="Peptidase_S26"/>
</dbReference>
<dbReference type="InterPro" id="IPR036286">
    <property type="entry name" value="LexA/Signal_pep-like_sf"/>
</dbReference>
<evidence type="ECO:0000256" key="2">
    <source>
        <dbReference type="ARBA" id="ARBA00009370"/>
    </source>
</evidence>
<dbReference type="PROSITE" id="PS00501">
    <property type="entry name" value="SPASE_I_1"/>
    <property type="match status" value="1"/>
</dbReference>
<evidence type="ECO:0000313" key="10">
    <source>
        <dbReference type="EMBL" id="NMB69890.1"/>
    </source>
</evidence>
<keyword evidence="7" id="KW-0472">Membrane</keyword>
<evidence type="ECO:0000256" key="5">
    <source>
        <dbReference type="ARBA" id="ARBA00022801"/>
    </source>
</evidence>
<feature type="active site" evidence="6">
    <location>
        <position position="41"/>
    </location>
</feature>
<comment type="subcellular location">
    <subcellularLocation>
        <location evidence="8">Membrane</location>
        <topology evidence="8">Single-pass type II membrane protein</topology>
    </subcellularLocation>
</comment>
<accession>A0A7X9DK11</accession>
<organism evidence="10 11">
    <name type="scientific">candidate division WWE3 bacterium</name>
    <dbReference type="NCBI Taxonomy" id="2053526"/>
    <lineage>
        <taxon>Bacteria</taxon>
        <taxon>Katanobacteria</taxon>
    </lineage>
</organism>
<evidence type="ECO:0000259" key="9">
    <source>
        <dbReference type="Pfam" id="PF10502"/>
    </source>
</evidence>
<feature type="active site" evidence="6">
    <location>
        <position position="84"/>
    </location>
</feature>
<dbReference type="CDD" id="cd06530">
    <property type="entry name" value="S26_SPase_I"/>
    <property type="match status" value="1"/>
</dbReference>
<dbReference type="GO" id="GO:0009003">
    <property type="term" value="F:signal peptidase activity"/>
    <property type="evidence" value="ECO:0007669"/>
    <property type="project" value="UniProtKB-EC"/>
</dbReference>
<comment type="caution">
    <text evidence="10">The sequence shown here is derived from an EMBL/GenBank/DDBJ whole genome shotgun (WGS) entry which is preliminary data.</text>
</comment>
<evidence type="ECO:0000256" key="7">
    <source>
        <dbReference type="RuleBase" id="RU003993"/>
    </source>
</evidence>
<dbReference type="InterPro" id="IPR019757">
    <property type="entry name" value="Pept_S26A_signal_pept_1_Lys-AS"/>
</dbReference>
<name>A0A7X9DK11_UNCKA</name>
<evidence type="ECO:0000256" key="6">
    <source>
        <dbReference type="PIRSR" id="PIRSR600223-1"/>
    </source>
</evidence>
<evidence type="ECO:0000313" key="11">
    <source>
        <dbReference type="Proteomes" id="UP000526033"/>
    </source>
</evidence>
<dbReference type="PANTHER" id="PTHR43390">
    <property type="entry name" value="SIGNAL PEPTIDASE I"/>
    <property type="match status" value="1"/>
</dbReference>
<gene>
    <name evidence="10" type="primary">lepB</name>
    <name evidence="10" type="ORF">GYA27_01660</name>
</gene>
<keyword evidence="7" id="KW-0812">Transmembrane</keyword>
<dbReference type="AlphaFoldDB" id="A0A7X9DK11"/>
<sequence length="182" mass="20596">MKFKASLAILGEFFEITCIMAAVIVLCYIFVGQLLEVSGESMFPTFKDKEQLVAEKLSLSYKPPVRGEVVIFEHPTQKGELIIKRIIGMPGERITIKNGDVYINDNILDEPYLADGTKTEGNITIKDDAEFIIPEDNYVLMGDNRGKSTDSRYWGTINIDNMVGRGLFVYFPLKNFRILIDN</sequence>
<comment type="similarity">
    <text evidence="2 8">Belongs to the peptidase S26 family.</text>
</comment>
<dbReference type="GO" id="GO:0016020">
    <property type="term" value="C:membrane"/>
    <property type="evidence" value="ECO:0007669"/>
    <property type="project" value="UniProtKB-SubCell"/>
</dbReference>
<evidence type="ECO:0000256" key="8">
    <source>
        <dbReference type="RuleBase" id="RU362042"/>
    </source>
</evidence>
<evidence type="ECO:0000256" key="4">
    <source>
        <dbReference type="ARBA" id="ARBA00022670"/>
    </source>
</evidence>
<reference evidence="10 11" key="1">
    <citation type="journal article" date="2020" name="Biotechnol. Biofuels">
        <title>New insights from the biogas microbiome by comprehensive genome-resolved metagenomics of nearly 1600 species originating from multiple anaerobic digesters.</title>
        <authorList>
            <person name="Campanaro S."/>
            <person name="Treu L."/>
            <person name="Rodriguez-R L.M."/>
            <person name="Kovalovszki A."/>
            <person name="Ziels R.M."/>
            <person name="Maus I."/>
            <person name="Zhu X."/>
            <person name="Kougias P.G."/>
            <person name="Basile A."/>
            <person name="Luo G."/>
            <person name="Schluter A."/>
            <person name="Konstantinidis K.T."/>
            <person name="Angelidaki I."/>
        </authorList>
    </citation>
    <scope>NUCLEOTIDE SEQUENCE [LARGE SCALE GENOMIC DNA]</scope>
    <source>
        <strain evidence="10">AS27yjCOA_165</strain>
    </source>
</reference>
<dbReference type="EC" id="3.4.21.89" evidence="3 7"/>
<proteinExistence type="inferred from homology"/>
<dbReference type="InterPro" id="IPR019756">
    <property type="entry name" value="Pept_S26A_signal_pept_1_Ser-AS"/>
</dbReference>
<dbReference type="Pfam" id="PF10502">
    <property type="entry name" value="Peptidase_S26"/>
    <property type="match status" value="1"/>
</dbReference>
<keyword evidence="4 7" id="KW-0645">Protease</keyword>
<dbReference type="Proteomes" id="UP000526033">
    <property type="component" value="Unassembled WGS sequence"/>
</dbReference>
<protein>
    <recommendedName>
        <fullName evidence="3 7">Signal peptidase I</fullName>
        <ecNumber evidence="3 7">3.4.21.89</ecNumber>
    </recommendedName>
</protein>
<feature type="domain" description="Peptidase S26" evidence="9">
    <location>
        <begin position="12"/>
        <end position="171"/>
    </location>
</feature>